<dbReference type="InParanoid" id="A0A2K1JZI1"/>
<dbReference type="Gramene" id="Pp3c10_18140V3.1">
    <property type="protein sequence ID" value="Pp3c10_18140V3.1"/>
    <property type="gene ID" value="Pp3c10_18140"/>
</dbReference>
<dbReference type="Proteomes" id="UP000006727">
    <property type="component" value="Chromosome 10"/>
</dbReference>
<dbReference type="EnsemblPlants" id="Pp3c10_18140V3.1">
    <property type="protein sequence ID" value="Pp3c10_18140V3.1"/>
    <property type="gene ID" value="Pp3c10_18140"/>
</dbReference>
<accession>A0A2K1JZI1</accession>
<reference evidence="1 3" key="2">
    <citation type="journal article" date="2018" name="Plant J.">
        <title>The Physcomitrella patens chromosome-scale assembly reveals moss genome structure and evolution.</title>
        <authorList>
            <person name="Lang D."/>
            <person name="Ullrich K.K."/>
            <person name="Murat F."/>
            <person name="Fuchs J."/>
            <person name="Jenkins J."/>
            <person name="Haas F.B."/>
            <person name="Piednoel M."/>
            <person name="Gundlach H."/>
            <person name="Van Bel M."/>
            <person name="Meyberg R."/>
            <person name="Vives C."/>
            <person name="Morata J."/>
            <person name="Symeonidi A."/>
            <person name="Hiss M."/>
            <person name="Muchero W."/>
            <person name="Kamisugi Y."/>
            <person name="Saleh O."/>
            <person name="Blanc G."/>
            <person name="Decker E.L."/>
            <person name="van Gessel N."/>
            <person name="Grimwood J."/>
            <person name="Hayes R.D."/>
            <person name="Graham S.W."/>
            <person name="Gunter L.E."/>
            <person name="McDaniel S.F."/>
            <person name="Hoernstein S.N.W."/>
            <person name="Larsson A."/>
            <person name="Li F.W."/>
            <person name="Perroud P.F."/>
            <person name="Phillips J."/>
            <person name="Ranjan P."/>
            <person name="Rokshar D.S."/>
            <person name="Rothfels C.J."/>
            <person name="Schneider L."/>
            <person name="Shu S."/>
            <person name="Stevenson D.W."/>
            <person name="Thummler F."/>
            <person name="Tillich M."/>
            <person name="Villarreal Aguilar J.C."/>
            <person name="Widiez T."/>
            <person name="Wong G.K."/>
            <person name="Wymore A."/>
            <person name="Zhang Y."/>
            <person name="Zimmer A.D."/>
            <person name="Quatrano R.S."/>
            <person name="Mayer K.F.X."/>
            <person name="Goodstein D."/>
            <person name="Casacuberta J.M."/>
            <person name="Vandepoele K."/>
            <person name="Reski R."/>
            <person name="Cuming A.C."/>
            <person name="Tuskan G.A."/>
            <person name="Maumus F."/>
            <person name="Salse J."/>
            <person name="Schmutz J."/>
            <person name="Rensing S.A."/>
        </authorList>
    </citation>
    <scope>NUCLEOTIDE SEQUENCE [LARGE SCALE GENOMIC DNA]</scope>
    <source>
        <strain evidence="2 3">cv. Gransden 2004</strain>
    </source>
</reference>
<reference evidence="2" key="3">
    <citation type="submission" date="2020-12" db="UniProtKB">
        <authorList>
            <consortium name="EnsemblPlants"/>
        </authorList>
    </citation>
    <scope>IDENTIFICATION</scope>
</reference>
<evidence type="ECO:0000313" key="3">
    <source>
        <dbReference type="Proteomes" id="UP000006727"/>
    </source>
</evidence>
<dbReference type="AlphaFoldDB" id="A0A2K1JZI1"/>
<dbReference type="Gramene" id="Pp3c10_18140V3.2">
    <property type="protein sequence ID" value="Pp3c10_18140V3.2"/>
    <property type="gene ID" value="Pp3c10_18140"/>
</dbReference>
<evidence type="ECO:0000313" key="2">
    <source>
        <dbReference type="EnsemblPlants" id="Pp3c10_18140V3.1"/>
    </source>
</evidence>
<sequence length="36" mass="4373">MHSTLQLRRQRGLLELLVWSRNRPSLYQSHYVHIPS</sequence>
<gene>
    <name evidence="1" type="ORF">PHYPA_014051</name>
</gene>
<organism evidence="1">
    <name type="scientific">Physcomitrium patens</name>
    <name type="common">Spreading-leaved earth moss</name>
    <name type="synonym">Physcomitrella patens</name>
    <dbReference type="NCBI Taxonomy" id="3218"/>
    <lineage>
        <taxon>Eukaryota</taxon>
        <taxon>Viridiplantae</taxon>
        <taxon>Streptophyta</taxon>
        <taxon>Embryophyta</taxon>
        <taxon>Bryophyta</taxon>
        <taxon>Bryophytina</taxon>
        <taxon>Bryopsida</taxon>
        <taxon>Funariidae</taxon>
        <taxon>Funariales</taxon>
        <taxon>Funariaceae</taxon>
        <taxon>Physcomitrium</taxon>
    </lineage>
</organism>
<dbReference type="EnsemblPlants" id="Pp3c10_18140V3.2">
    <property type="protein sequence ID" value="Pp3c10_18140V3.2"/>
    <property type="gene ID" value="Pp3c10_18140"/>
</dbReference>
<protein>
    <submittedName>
        <fullName evidence="1 2">Uncharacterized protein</fullName>
    </submittedName>
</protein>
<evidence type="ECO:0000313" key="1">
    <source>
        <dbReference type="EMBL" id="PNR46931.1"/>
    </source>
</evidence>
<proteinExistence type="predicted"/>
<reference evidence="1 3" key="1">
    <citation type="journal article" date="2008" name="Science">
        <title>The Physcomitrella genome reveals evolutionary insights into the conquest of land by plants.</title>
        <authorList>
            <person name="Rensing S."/>
            <person name="Lang D."/>
            <person name="Zimmer A."/>
            <person name="Terry A."/>
            <person name="Salamov A."/>
            <person name="Shapiro H."/>
            <person name="Nishiyama T."/>
            <person name="Perroud P.-F."/>
            <person name="Lindquist E."/>
            <person name="Kamisugi Y."/>
            <person name="Tanahashi T."/>
            <person name="Sakakibara K."/>
            <person name="Fujita T."/>
            <person name="Oishi K."/>
            <person name="Shin-I T."/>
            <person name="Kuroki Y."/>
            <person name="Toyoda A."/>
            <person name="Suzuki Y."/>
            <person name="Hashimoto A."/>
            <person name="Yamaguchi K."/>
            <person name="Sugano A."/>
            <person name="Kohara Y."/>
            <person name="Fujiyama A."/>
            <person name="Anterola A."/>
            <person name="Aoki S."/>
            <person name="Ashton N."/>
            <person name="Barbazuk W.B."/>
            <person name="Barker E."/>
            <person name="Bennetzen J."/>
            <person name="Bezanilla M."/>
            <person name="Blankenship R."/>
            <person name="Cho S.H."/>
            <person name="Dutcher S."/>
            <person name="Estelle M."/>
            <person name="Fawcett J.A."/>
            <person name="Gundlach H."/>
            <person name="Hanada K."/>
            <person name="Heyl A."/>
            <person name="Hicks K.A."/>
            <person name="Hugh J."/>
            <person name="Lohr M."/>
            <person name="Mayer K."/>
            <person name="Melkozernov A."/>
            <person name="Murata T."/>
            <person name="Nelson D."/>
            <person name="Pils B."/>
            <person name="Prigge M."/>
            <person name="Reiss B."/>
            <person name="Renner T."/>
            <person name="Rombauts S."/>
            <person name="Rushton P."/>
            <person name="Sanderfoot A."/>
            <person name="Schween G."/>
            <person name="Shiu S.-H."/>
            <person name="Stueber K."/>
            <person name="Theodoulou F.L."/>
            <person name="Tu H."/>
            <person name="Van de Peer Y."/>
            <person name="Verrier P.J."/>
            <person name="Waters E."/>
            <person name="Wood A."/>
            <person name="Yang L."/>
            <person name="Cove D."/>
            <person name="Cuming A."/>
            <person name="Hasebe M."/>
            <person name="Lucas S."/>
            <person name="Mishler D.B."/>
            <person name="Reski R."/>
            <person name="Grigoriev I."/>
            <person name="Quatrano R.S."/>
            <person name="Boore J.L."/>
        </authorList>
    </citation>
    <scope>NUCLEOTIDE SEQUENCE [LARGE SCALE GENOMIC DNA]</scope>
    <source>
        <strain evidence="2 3">cv. Gransden 2004</strain>
    </source>
</reference>
<name>A0A2K1JZI1_PHYPA</name>
<keyword evidence="3" id="KW-1185">Reference proteome</keyword>
<dbReference type="EMBL" id="ABEU02000010">
    <property type="protein sequence ID" value="PNR46931.1"/>
    <property type="molecule type" value="Genomic_DNA"/>
</dbReference>